<protein>
    <submittedName>
        <fullName evidence="2">MPN domain-containing protein</fullName>
    </submittedName>
</protein>
<proteinExistence type="predicted"/>
<dbReference type="Proteomes" id="UP000036681">
    <property type="component" value="Unplaced"/>
</dbReference>
<reference evidence="2" key="1">
    <citation type="submission" date="2017-02" db="UniProtKB">
        <authorList>
            <consortium name="WormBaseParasite"/>
        </authorList>
    </citation>
    <scope>IDENTIFICATION</scope>
</reference>
<accession>A0A0M3HKL3</accession>
<sequence>MIEALHTLSRHQSDNNECSVSMVGMFYNRDGDIAGLDYSEIEWSNGYVPVPTHMIQSSIDRVSHFFLLVLASEDSRYKERNAKYTG</sequence>
<dbReference type="WBParaSite" id="ALUE_0000205801-mRNA-1">
    <property type="protein sequence ID" value="ALUE_0000205801-mRNA-1"/>
    <property type="gene ID" value="ALUE_0000205801"/>
</dbReference>
<evidence type="ECO:0000313" key="1">
    <source>
        <dbReference type="Proteomes" id="UP000036681"/>
    </source>
</evidence>
<evidence type="ECO:0000313" key="2">
    <source>
        <dbReference type="WBParaSite" id="ALUE_0000205801-mRNA-1"/>
    </source>
</evidence>
<dbReference type="AlphaFoldDB" id="A0A0M3HKL3"/>
<keyword evidence="1" id="KW-1185">Reference proteome</keyword>
<organism evidence="1 2">
    <name type="scientific">Ascaris lumbricoides</name>
    <name type="common">Giant roundworm</name>
    <dbReference type="NCBI Taxonomy" id="6252"/>
    <lineage>
        <taxon>Eukaryota</taxon>
        <taxon>Metazoa</taxon>
        <taxon>Ecdysozoa</taxon>
        <taxon>Nematoda</taxon>
        <taxon>Chromadorea</taxon>
        <taxon>Rhabditida</taxon>
        <taxon>Spirurina</taxon>
        <taxon>Ascaridomorpha</taxon>
        <taxon>Ascaridoidea</taxon>
        <taxon>Ascarididae</taxon>
        <taxon>Ascaris</taxon>
    </lineage>
</organism>
<name>A0A0M3HKL3_ASCLU</name>